<protein>
    <submittedName>
        <fullName evidence="3">Uncharacterized protein</fullName>
    </submittedName>
</protein>
<reference evidence="3" key="1">
    <citation type="submission" date="2021-09" db="EMBL/GenBank/DDBJ databases">
        <authorList>
            <consortium name="AG Swart"/>
            <person name="Singh M."/>
            <person name="Singh A."/>
            <person name="Seah K."/>
            <person name="Emmerich C."/>
        </authorList>
    </citation>
    <scope>NUCLEOTIDE SEQUENCE</scope>
    <source>
        <strain evidence="3">ATCC30299</strain>
    </source>
</reference>
<keyword evidence="4" id="KW-1185">Reference proteome</keyword>
<dbReference type="AlphaFoldDB" id="A0AAU9JTK2"/>
<organism evidence="3 4">
    <name type="scientific">Blepharisma stoltei</name>
    <dbReference type="NCBI Taxonomy" id="1481888"/>
    <lineage>
        <taxon>Eukaryota</taxon>
        <taxon>Sar</taxon>
        <taxon>Alveolata</taxon>
        <taxon>Ciliophora</taxon>
        <taxon>Postciliodesmatophora</taxon>
        <taxon>Heterotrichea</taxon>
        <taxon>Heterotrichida</taxon>
        <taxon>Blepharismidae</taxon>
        <taxon>Blepharisma</taxon>
    </lineage>
</organism>
<sequence length="102" mass="11525">MTTKITFQVKFEHDIDDISESFLANILNFAVISLYGQVGGSQIQYRLLDIDAENHQVAIETPNEDASKLWCALTLLGYYGSTRIRVKVTSEALLQEIEEIMV</sequence>
<dbReference type="InterPro" id="IPR038085">
    <property type="entry name" value="Rnp2-like_sf"/>
</dbReference>
<dbReference type="GO" id="GO:0030677">
    <property type="term" value="C:ribonuclease P complex"/>
    <property type="evidence" value="ECO:0007669"/>
    <property type="project" value="InterPro"/>
</dbReference>
<gene>
    <name evidence="3" type="ORF">BSTOLATCC_MIC42049</name>
</gene>
<dbReference type="Gene3D" id="3.30.70.3250">
    <property type="entry name" value="Ribonuclease P, Pop5 subunit"/>
    <property type="match status" value="1"/>
</dbReference>
<dbReference type="Proteomes" id="UP001162131">
    <property type="component" value="Unassembled WGS sequence"/>
</dbReference>
<comment type="caution">
    <text evidence="3">The sequence shown here is derived from an EMBL/GenBank/DDBJ whole genome shotgun (WGS) entry which is preliminary data.</text>
</comment>
<evidence type="ECO:0000313" key="4">
    <source>
        <dbReference type="Proteomes" id="UP001162131"/>
    </source>
</evidence>
<evidence type="ECO:0000256" key="2">
    <source>
        <dbReference type="ARBA" id="ARBA00022694"/>
    </source>
</evidence>
<dbReference type="GO" id="GO:0001682">
    <property type="term" value="P:tRNA 5'-leader removal"/>
    <property type="evidence" value="ECO:0007669"/>
    <property type="project" value="InterPro"/>
</dbReference>
<dbReference type="InterPro" id="IPR002759">
    <property type="entry name" value="Pop5/Rpp14/Rnp2-like"/>
</dbReference>
<comment type="similarity">
    <text evidence="1">Belongs to the eukaryotic/archaeal RNase P protein component 2 family.</text>
</comment>
<dbReference type="EMBL" id="CAJZBQ010000041">
    <property type="protein sequence ID" value="CAG9326782.1"/>
    <property type="molecule type" value="Genomic_DNA"/>
</dbReference>
<dbReference type="Pfam" id="PF01900">
    <property type="entry name" value="RNase_P_Rpp14"/>
    <property type="match status" value="1"/>
</dbReference>
<name>A0AAU9JTK2_9CILI</name>
<evidence type="ECO:0000256" key="1">
    <source>
        <dbReference type="ARBA" id="ARBA00010800"/>
    </source>
</evidence>
<evidence type="ECO:0000313" key="3">
    <source>
        <dbReference type="EMBL" id="CAG9326782.1"/>
    </source>
</evidence>
<proteinExistence type="inferred from homology"/>
<accession>A0AAU9JTK2</accession>
<keyword evidence="2" id="KW-0819">tRNA processing</keyword>
<dbReference type="SUPFAM" id="SSF160350">
    <property type="entry name" value="Rnp2-like"/>
    <property type="match status" value="1"/>
</dbReference>